<keyword evidence="3" id="KW-1185">Reference proteome</keyword>
<feature type="region of interest" description="Disordered" evidence="1">
    <location>
        <begin position="55"/>
        <end position="82"/>
    </location>
</feature>
<sequence length="256" mass="29650">MCHYREYADHMGDESNRKQVFKEDALQSTPARKEQNFTKEYHEYYEERKRFKEIERQGFRRTDGNGKSSSQPARRHLPSDNFFGPSIPIISKRIISDLRARETTSKLPAMQPQEVSDATIQLQKWKEARDYSFLLTDEDPTASSCKDERQFTRKERQGDKPMKPIILRKEGLHASSTILGCAKPTPQFQQKPPVLSKEQSTDGKKPPPLFERKLQLSDNNCQRHSGTKIDCGSSIRDHCHQKRPLDTESVTKPKMV</sequence>
<comment type="caution">
    <text evidence="2">The sequence shown here is derived from an EMBL/GenBank/DDBJ whole genome shotgun (WGS) entry which is preliminary data.</text>
</comment>
<proteinExistence type="predicted"/>
<dbReference type="OrthoDB" id="6259853at2759"/>
<evidence type="ECO:0000256" key="1">
    <source>
        <dbReference type="SAM" id="MobiDB-lite"/>
    </source>
</evidence>
<feature type="region of interest" description="Disordered" evidence="1">
    <location>
        <begin position="181"/>
        <end position="256"/>
    </location>
</feature>
<feature type="compositionally biased region" description="Basic and acidic residues" evidence="1">
    <location>
        <begin position="55"/>
        <end position="64"/>
    </location>
</feature>
<protein>
    <submittedName>
        <fullName evidence="2">Uncharacterized protein</fullName>
    </submittedName>
</protein>
<feature type="compositionally biased region" description="Basic and acidic residues" evidence="1">
    <location>
        <begin position="235"/>
        <end position="256"/>
    </location>
</feature>
<organism evidence="2 3">
    <name type="scientific">Ceratopteris richardii</name>
    <name type="common">Triangle waterfern</name>
    <dbReference type="NCBI Taxonomy" id="49495"/>
    <lineage>
        <taxon>Eukaryota</taxon>
        <taxon>Viridiplantae</taxon>
        <taxon>Streptophyta</taxon>
        <taxon>Embryophyta</taxon>
        <taxon>Tracheophyta</taxon>
        <taxon>Polypodiopsida</taxon>
        <taxon>Polypodiidae</taxon>
        <taxon>Polypodiales</taxon>
        <taxon>Pteridineae</taxon>
        <taxon>Pteridaceae</taxon>
        <taxon>Parkerioideae</taxon>
        <taxon>Ceratopteris</taxon>
    </lineage>
</organism>
<feature type="region of interest" description="Disordered" evidence="1">
    <location>
        <begin position="138"/>
        <end position="163"/>
    </location>
</feature>
<feature type="compositionally biased region" description="Basic and acidic residues" evidence="1">
    <location>
        <begin position="145"/>
        <end position="163"/>
    </location>
</feature>
<dbReference type="EMBL" id="CM035420">
    <property type="protein sequence ID" value="KAH7404402.1"/>
    <property type="molecule type" value="Genomic_DNA"/>
</dbReference>
<dbReference type="AlphaFoldDB" id="A0A8T2T3V3"/>
<evidence type="ECO:0000313" key="3">
    <source>
        <dbReference type="Proteomes" id="UP000825935"/>
    </source>
</evidence>
<feature type="compositionally biased region" description="Basic and acidic residues" evidence="1">
    <location>
        <begin position="199"/>
        <end position="215"/>
    </location>
</feature>
<dbReference type="Proteomes" id="UP000825935">
    <property type="component" value="Chromosome 15"/>
</dbReference>
<gene>
    <name evidence="2" type="ORF">KP509_15G023900</name>
</gene>
<reference evidence="2" key="1">
    <citation type="submission" date="2021-08" db="EMBL/GenBank/DDBJ databases">
        <title>WGS assembly of Ceratopteris richardii.</title>
        <authorList>
            <person name="Marchant D.B."/>
            <person name="Chen G."/>
            <person name="Jenkins J."/>
            <person name="Shu S."/>
            <person name="Leebens-Mack J."/>
            <person name="Grimwood J."/>
            <person name="Schmutz J."/>
            <person name="Soltis P."/>
            <person name="Soltis D."/>
            <person name="Chen Z.-H."/>
        </authorList>
    </citation>
    <scope>NUCLEOTIDE SEQUENCE</scope>
    <source>
        <strain evidence="2">Whitten #5841</strain>
        <tissue evidence="2">Leaf</tissue>
    </source>
</reference>
<name>A0A8T2T3V3_CERRI</name>
<evidence type="ECO:0000313" key="2">
    <source>
        <dbReference type="EMBL" id="KAH7404402.1"/>
    </source>
</evidence>
<accession>A0A8T2T3V3</accession>
<feature type="region of interest" description="Disordered" evidence="1">
    <location>
        <begin position="1"/>
        <end position="34"/>
    </location>
</feature>